<feature type="compositionally biased region" description="Low complexity" evidence="1">
    <location>
        <begin position="1831"/>
        <end position="1840"/>
    </location>
</feature>
<feature type="chain" id="PRO_5008884423" description="DUF5979 domain-containing protein" evidence="2">
    <location>
        <begin position="26"/>
        <end position="1883"/>
    </location>
</feature>
<name>A0A1C7D818_9SPHN</name>
<feature type="region of interest" description="Disordered" evidence="1">
    <location>
        <begin position="1830"/>
        <end position="1883"/>
    </location>
</feature>
<keyword evidence="5" id="KW-1185">Reference proteome</keyword>
<feature type="compositionally biased region" description="Basic and acidic residues" evidence="1">
    <location>
        <begin position="1866"/>
        <end position="1883"/>
    </location>
</feature>
<gene>
    <name evidence="4" type="ORF">A6F65_01125</name>
</gene>
<feature type="signal peptide" evidence="2">
    <location>
        <begin position="1"/>
        <end position="25"/>
    </location>
</feature>
<evidence type="ECO:0000256" key="1">
    <source>
        <dbReference type="SAM" id="MobiDB-lite"/>
    </source>
</evidence>
<dbReference type="Proteomes" id="UP000092698">
    <property type="component" value="Chromosome"/>
</dbReference>
<dbReference type="KEGG" id="anh:A6F65_01125"/>
<dbReference type="RefSeq" id="WP_067786659.1">
    <property type="nucleotide sequence ID" value="NZ_CP016545.1"/>
</dbReference>
<evidence type="ECO:0000259" key="3">
    <source>
        <dbReference type="Pfam" id="PF19407"/>
    </source>
</evidence>
<protein>
    <recommendedName>
        <fullName evidence="3">DUF5979 domain-containing protein</fullName>
    </recommendedName>
</protein>
<dbReference type="STRING" id="645517.A6F65_01125"/>
<dbReference type="Pfam" id="PF19407">
    <property type="entry name" value="DUF5979"/>
    <property type="match status" value="1"/>
</dbReference>
<proteinExistence type="predicted"/>
<evidence type="ECO:0000256" key="2">
    <source>
        <dbReference type="SAM" id="SignalP"/>
    </source>
</evidence>
<dbReference type="EMBL" id="CP016545">
    <property type="protein sequence ID" value="ANU07433.1"/>
    <property type="molecule type" value="Genomic_DNA"/>
</dbReference>
<feature type="domain" description="DUF5979" evidence="3">
    <location>
        <begin position="925"/>
        <end position="996"/>
    </location>
</feature>
<keyword evidence="2" id="KW-0732">Signal</keyword>
<dbReference type="OrthoDB" id="8433035at2"/>
<evidence type="ECO:0000313" key="5">
    <source>
        <dbReference type="Proteomes" id="UP000092698"/>
    </source>
</evidence>
<dbReference type="InterPro" id="IPR046022">
    <property type="entry name" value="DUF5979"/>
</dbReference>
<reference evidence="4 5" key="1">
    <citation type="submission" date="2016-07" db="EMBL/GenBank/DDBJ databases">
        <title>Complete genome sequence of Altererythrobacter namhicola JCM 16345T, containing esterase-encoding genes.</title>
        <authorList>
            <person name="Cheng H."/>
            <person name="Wu Y.-H."/>
            <person name="Jian S.-L."/>
            <person name="Huo Y.-Y."/>
            <person name="Wang C.-S."/>
            <person name="Xu X.-W."/>
        </authorList>
    </citation>
    <scope>NUCLEOTIDE SEQUENCE [LARGE SCALE GENOMIC DNA]</scope>
    <source>
        <strain evidence="4 5">JCM 16345</strain>
    </source>
</reference>
<organism evidence="4 5">
    <name type="scientific">Paraurantiacibacter namhicola</name>
    <dbReference type="NCBI Taxonomy" id="645517"/>
    <lineage>
        <taxon>Bacteria</taxon>
        <taxon>Pseudomonadati</taxon>
        <taxon>Pseudomonadota</taxon>
        <taxon>Alphaproteobacteria</taxon>
        <taxon>Sphingomonadales</taxon>
        <taxon>Erythrobacteraceae</taxon>
        <taxon>Paraurantiacibacter</taxon>
    </lineage>
</organism>
<sequence>MRRIAIFLALSVLFAAGLPGGTAQAQSLANKQLCEGSGSQASCDTASNPQIGDVLHYRFELANGPAANTLLLTEDYPAAFTPANATSPVSCRDTSGTPLTVTVVAGGPPLQFSVAMPANGDAICVMDGSFTQAGGVAKNTVTLDGQTFSPSVNTVISPDTELDLDLEITKTIAPPTLVPMNISGGPQTARYRIEITTDKPVYLGEFLQVFDQLALFPNGVGVDAALIPTSVECELEQGGTIVGVAGCGLASNLNAPVSSPAWQDFASFGLAPGTLVLLEPGGKLVIEYEVTYSVPVDASCVRQADSEGVRNRAFLGLAGSTQALRDDNDDNNDTVGNSASDLPLITGIEYVDPDCGGGGGGGGPSSPLLIEKTLTKINGQPVGSNPVIQWGDTATFKIRLTNPGAPAINVESMQIRDELQNRPGTPNFEAQVTAMRVITCNNPAACARSHPGYFGGGPVVPFTSYYDQHFMAGYIAGNLTNPHLEFEVDLKLDNPTCDYSPSIGPKTVRNWVRVKHKTRRDDGSGGLLITDHVSASYVDVEMAAPPACAVSVRKESLPGSSSTEVTDPAHVDFNKWKKYRITFSTPPSGGPGQPGVYKIGTLVDAVRLVQPTYAAGLKVDYSWSCVDPSGTRVRNFVPSATGSATTSYVGGPHQGVRIMDHPGFVEFDANAQLVCDVAVLVHPPAPTDPYCFSDGTPQLENFALMDGSLYFNANNPWPTSPQGNTWDAVRAELPRCINIVINKTASPSVVPPTGGPITYTIDIINPNRPGTDGDINFPVGTFPSNFGSSGPGNFTGVILEDDFVTGPPGAAMPLGSLSVPPSNPCLPQGQAPCDTTLGSQGERLIGVTTLPAGSSISYTYQLSGPFAPDQLCNHVEAGFFIDGREQMNRWYPKNPSTWEATTCTPIRSTLEVRKSFVTPPWVTLPGNTQFVIDVECDVPSGFNDVNMNLLVTPANSVSAIGRLPIGSECKIEETNLPDPDQFGDCSWDSVQYPLGDEILIDGSVEPHFLEVVNTLQCAPQQGGTPDLEIAKELVSDADCMFTTRLCTFRITVTNSGDGWFSGPVSLTDTFTNPNNSSGAFYDLGQVDPFTWDWACQQGAMSTPITCTEPQLDLAPSGGSSYFEITLDMFEEGVNCVVLDDPLYSPPKEACVPVGGYVEQADTSTLEMEKALKPGACPGKAVGSGLCTFIITISNTGSADVSGLVSFQDVITGGAAGAGGILSASAIPADWICTASGAVTECSNPNAFIGANQSITIELTLDFGFAAPVGENCLAWTEADAAAMAWEDCVPLFSQDQPALELVKTKITPSPCQLGVSECIFRFTITNTGTGAHNGPLTFQDQFFALGGTVQPGILAITVNGQASTGWTCTYDATSGTFTCTNPLVNIPAGQTYIVDIRFDYGPGFSARWNCARLVGANGNGPDSCVPSTGVEVTKRVISCDFSQINGPCLFRILVTSTGMMNYTGPITVTDDFRFLNSTTPPNLISAGGNGWVCSGSGGQVTCTHPGPVFTSGNTSSFDVVLGSNAAIGAIENCAEVTATPNLVSNTSCVQTSYGPPPPAPTLSITKELVDPENCSAAMQSCRFRITVTHTGGGGYNGPLTVDDISQFLTAGQATFIISAGGNGWTCTPGSSGATSCTHPGPVFANGNTSSFDVVLESIPPIGDMENCASITSPAGLAAGPSCAQTDGSQPVVNQPPGMQLSILKENLSDPVVCNYLGPKQCKFRITVTNTGTTPYTGPLSLDDVYSSTQNGAVFPTTVAVQASNGWSCGTATGSVAGQACSIPVVTLNPGDVHWFEVTLGLAGTPGVYTQNCAKLTNPAQATLPESCVELGQQTGQPQQPEQKKKPGFRIRIGVGGILGGGKKGRREQPRGGDRPQGEQRGDR</sequence>
<accession>A0A1C7D818</accession>
<evidence type="ECO:0000313" key="4">
    <source>
        <dbReference type="EMBL" id="ANU07433.1"/>
    </source>
</evidence>